<dbReference type="Pfam" id="PF03829">
    <property type="entry name" value="PTSIIA_gutA"/>
    <property type="match status" value="1"/>
</dbReference>
<dbReference type="GO" id="GO:0016301">
    <property type="term" value="F:kinase activity"/>
    <property type="evidence" value="ECO:0007669"/>
    <property type="project" value="TreeGrafter"/>
</dbReference>
<organism evidence="2 3">
    <name type="scientific">Bacillus glycinifermentans</name>
    <dbReference type="NCBI Taxonomy" id="1664069"/>
    <lineage>
        <taxon>Bacteria</taxon>
        <taxon>Bacillati</taxon>
        <taxon>Bacillota</taxon>
        <taxon>Bacilli</taxon>
        <taxon>Bacillales</taxon>
        <taxon>Bacillaceae</taxon>
        <taxon>Bacillus</taxon>
    </lineage>
</organism>
<name>A0AAJ4D4N9_9BACI</name>
<evidence type="ECO:0000313" key="3">
    <source>
        <dbReference type="Proteomes" id="UP000288675"/>
    </source>
</evidence>
<dbReference type="RefSeq" id="WP_046130149.1">
    <property type="nucleotide sequence ID" value="NZ_CP035232.1"/>
</dbReference>
<dbReference type="PANTHER" id="PTHR40398">
    <property type="entry name" value="PTS SYSTEM GLUCITOL/SORBITOL-SPECIFIC EIIA COMPONENT"/>
    <property type="match status" value="1"/>
</dbReference>
<dbReference type="SUPFAM" id="SSF141530">
    <property type="entry name" value="PTSIIA/GutA-like"/>
    <property type="match status" value="1"/>
</dbReference>
<reference evidence="2 3" key="1">
    <citation type="submission" date="2019-01" db="EMBL/GenBank/DDBJ databases">
        <title>Genome sequence of Bacillus glycinifermentans SRCM103574.</title>
        <authorList>
            <person name="Kong H.-J."/>
            <person name="Jeong S.-Y."/>
            <person name="Jeong D.-Y."/>
        </authorList>
    </citation>
    <scope>NUCLEOTIDE SEQUENCE [LARGE SCALE GENOMIC DNA]</scope>
    <source>
        <strain evidence="2 3">SRCM103574</strain>
    </source>
</reference>
<dbReference type="AlphaFoldDB" id="A0AAJ4D4N9"/>
<evidence type="ECO:0000256" key="1">
    <source>
        <dbReference type="PROSITE-ProRule" id="PRU00420"/>
    </source>
</evidence>
<dbReference type="Proteomes" id="UP000288675">
    <property type="component" value="Chromosome"/>
</dbReference>
<dbReference type="GO" id="GO:0008982">
    <property type="term" value="F:protein-N(PI)-phosphohistidine-sugar phosphotransferase activity"/>
    <property type="evidence" value="ECO:0007669"/>
    <property type="project" value="InterPro"/>
</dbReference>
<dbReference type="GO" id="GO:0009401">
    <property type="term" value="P:phosphoenolpyruvate-dependent sugar phosphotransferase system"/>
    <property type="evidence" value="ECO:0007669"/>
    <property type="project" value="InterPro"/>
</dbReference>
<dbReference type="EMBL" id="CP035232">
    <property type="protein sequence ID" value="QAT67302.1"/>
    <property type="molecule type" value="Genomic_DNA"/>
</dbReference>
<dbReference type="PROSITE" id="PS51097">
    <property type="entry name" value="PTS_EIIA_TYPE_5"/>
    <property type="match status" value="1"/>
</dbReference>
<dbReference type="Gene3D" id="2.40.33.40">
    <property type="entry name" value="Phosphotransferase system, glucitol/sorbitol-specific IIA component"/>
    <property type="match status" value="1"/>
</dbReference>
<dbReference type="PANTHER" id="PTHR40398:SF1">
    <property type="entry name" value="PTS SYSTEM GLUCITOL_SORBITOL-SPECIFIC EIIA COMPONENT"/>
    <property type="match status" value="1"/>
</dbReference>
<protein>
    <submittedName>
        <fullName evidence="2">PTS sorbitol transporter subunit IIA</fullName>
    </submittedName>
</protein>
<gene>
    <name evidence="2" type="ORF">EQZ20_22100</name>
</gene>
<dbReference type="InterPro" id="IPR004716">
    <property type="entry name" value="PTS_IIA_glucitol/sorbitol-sp"/>
</dbReference>
<dbReference type="GO" id="GO:0005737">
    <property type="term" value="C:cytoplasm"/>
    <property type="evidence" value="ECO:0007669"/>
    <property type="project" value="InterPro"/>
</dbReference>
<dbReference type="InterPro" id="IPR036665">
    <property type="entry name" value="PTS_IIA_glucitol/sorbitol_sf"/>
</dbReference>
<comment type="caution">
    <text evidence="1">Lacks conserved residue(s) required for the propagation of feature annotation.</text>
</comment>
<sequence>MSMLYETKITKKGALASAFQDESMLILFGDGAPDELRDYCLSIDIQPVEGEFREGDQLLLGGESYKVTAVGEAVVQNLANLGHITLKFDGSRSAELPGTLYLEQKELPEVLAGDRIQIKRS</sequence>
<evidence type="ECO:0000313" key="2">
    <source>
        <dbReference type="EMBL" id="QAT67302.1"/>
    </source>
</evidence>
<dbReference type="KEGG" id="bgy:BGLY_4270"/>
<accession>A0AAJ4D4N9</accession>
<dbReference type="GeneID" id="82855371"/>
<proteinExistence type="predicted"/>